<keyword evidence="9" id="KW-0479">Metal-binding</keyword>
<evidence type="ECO:0000256" key="6">
    <source>
        <dbReference type="ARBA" id="ARBA00022525"/>
    </source>
</evidence>
<keyword evidence="25" id="KW-1185">Reference proteome</keyword>
<dbReference type="SMART" id="SM00089">
    <property type="entry name" value="PKD"/>
    <property type="match status" value="1"/>
</dbReference>
<evidence type="ECO:0000256" key="18">
    <source>
        <dbReference type="ARBA" id="ARBA00023228"/>
    </source>
</evidence>
<organism evidence="24 25">
    <name type="scientific">Ktedonobacter robiniae</name>
    <dbReference type="NCBI Taxonomy" id="2778365"/>
    <lineage>
        <taxon>Bacteria</taxon>
        <taxon>Bacillati</taxon>
        <taxon>Chloroflexota</taxon>
        <taxon>Ktedonobacteria</taxon>
        <taxon>Ktedonobacterales</taxon>
        <taxon>Ktedonobacteraceae</taxon>
        <taxon>Ktedonobacter</taxon>
    </lineage>
</organism>
<evidence type="ECO:0000256" key="19">
    <source>
        <dbReference type="ARBA" id="ARBA00025833"/>
    </source>
</evidence>
<dbReference type="SUPFAM" id="SSF53187">
    <property type="entry name" value="Zn-dependent exopeptidases"/>
    <property type="match status" value="1"/>
</dbReference>
<evidence type="ECO:0000256" key="16">
    <source>
        <dbReference type="ARBA" id="ARBA00023145"/>
    </source>
</evidence>
<dbReference type="Gene3D" id="2.60.40.10">
    <property type="entry name" value="Immunoglobulins"/>
    <property type="match status" value="1"/>
</dbReference>
<keyword evidence="21" id="KW-1133">Transmembrane helix</keyword>
<dbReference type="InterPro" id="IPR013783">
    <property type="entry name" value="Ig-like_fold"/>
</dbReference>
<evidence type="ECO:0000256" key="3">
    <source>
        <dbReference type="ARBA" id="ARBA00004555"/>
    </source>
</evidence>
<dbReference type="InterPro" id="IPR022409">
    <property type="entry name" value="PKD/Chitinase_dom"/>
</dbReference>
<keyword evidence="14" id="KW-0333">Golgi apparatus</keyword>
<evidence type="ECO:0000256" key="12">
    <source>
        <dbReference type="ARBA" id="ARBA00022824"/>
    </source>
</evidence>
<evidence type="ECO:0000256" key="17">
    <source>
        <dbReference type="ARBA" id="ARBA00023180"/>
    </source>
</evidence>
<keyword evidence="15" id="KW-0482">Metalloprotease</keyword>
<evidence type="ECO:0000256" key="7">
    <source>
        <dbReference type="ARBA" id="ARBA00022645"/>
    </source>
</evidence>
<keyword evidence="17" id="KW-0325">Glycoprotein</keyword>
<comment type="subunit">
    <text evidence="19">Homodimer. The monomeric form is inactive while the homodimer is active.</text>
</comment>
<keyword evidence="8" id="KW-0645">Protease</keyword>
<dbReference type="Proteomes" id="UP000654345">
    <property type="component" value="Unassembled WGS sequence"/>
</dbReference>
<evidence type="ECO:0000256" key="15">
    <source>
        <dbReference type="ARBA" id="ARBA00023049"/>
    </source>
</evidence>
<dbReference type="Pfam" id="PF04389">
    <property type="entry name" value="Peptidase_M28"/>
    <property type="match status" value="1"/>
</dbReference>
<dbReference type="PANTHER" id="PTHR12053">
    <property type="entry name" value="PROTEASE FAMILY M28 PLASMA GLUTAMATE CARBOXYPEPTIDASE-RELATED"/>
    <property type="match status" value="1"/>
</dbReference>
<evidence type="ECO:0000256" key="5">
    <source>
        <dbReference type="ARBA" id="ARBA00014116"/>
    </source>
</evidence>
<dbReference type="CDD" id="cd00146">
    <property type="entry name" value="PKD"/>
    <property type="match status" value="1"/>
</dbReference>
<evidence type="ECO:0000313" key="24">
    <source>
        <dbReference type="EMBL" id="GHO52219.1"/>
    </source>
</evidence>
<evidence type="ECO:0000256" key="14">
    <source>
        <dbReference type="ARBA" id="ARBA00023034"/>
    </source>
</evidence>
<keyword evidence="10 22" id="KW-0732">Signal</keyword>
<evidence type="ECO:0000256" key="8">
    <source>
        <dbReference type="ARBA" id="ARBA00022670"/>
    </source>
</evidence>
<evidence type="ECO:0000256" key="4">
    <source>
        <dbReference type="ARBA" id="ARBA00004613"/>
    </source>
</evidence>
<sequence>MSRHSLSLALLLCLCIQLLGSSVVLAGSSGQSHRQAHQVQVTSSFPTVEPDYIYTQLATMATRFQHREAGYDNTQVAGQNGHTGFANYWMQEMTRNLQGFASLETRDAFSIKGWSGRAATSPAYNIEKSVPGALHPEQIVVIGCHYDGEAISTQSAYDDASGCAIELGIARALGQFWRANQVYPARTLRFVLFDAEEQGLYGSFQYANEFANGDMKNIVAMFNEEQNGIAYPLRYLGQLANPQLPLTIDVSPLQSNELYPHQEALSSEQRQHIQRFRNLLGQALPAVFQQFQAMGYKGLTYHDGSQEVAQPIFTPEQLSLVKVEDDTLGSSDQMPFTLAGLPCATIVGNATYYDNHPPAWSYPYDQRDDTIQLMNTFAQGGSKKSNALTLALALPGMITTWMLHQPDIAGETSKNTLLPGPIADIADIGKTVTQQPISLSAQGYDPTGKNEPVQYAWDFGDGARATGSTVSHAYTHADTYTLTLTASNTSGTRKISKTLTIADKAQTFDNPYAAYQPGGTPRRNPAVPLPTANDALTDSVIHTQVVATNTPRQTEAQPVFIYWLIALGILLIVGGLTWWLVSRRLHNQKKV</sequence>
<keyword evidence="7" id="KW-0121">Carboxypeptidase</keyword>
<evidence type="ECO:0000256" key="11">
    <source>
        <dbReference type="ARBA" id="ARBA00022801"/>
    </source>
</evidence>
<feature type="chain" id="PRO_5046495034" description="Carboxypeptidase Q" evidence="22">
    <location>
        <begin position="27"/>
        <end position="591"/>
    </location>
</feature>
<evidence type="ECO:0000313" key="25">
    <source>
        <dbReference type="Proteomes" id="UP000654345"/>
    </source>
</evidence>
<feature type="signal peptide" evidence="22">
    <location>
        <begin position="1"/>
        <end position="26"/>
    </location>
</feature>
<comment type="subcellular location">
    <subcellularLocation>
        <location evidence="1">Endoplasmic reticulum</location>
    </subcellularLocation>
    <subcellularLocation>
        <location evidence="3">Golgi apparatus</location>
    </subcellularLocation>
    <subcellularLocation>
        <location evidence="2">Lysosome</location>
    </subcellularLocation>
    <subcellularLocation>
        <location evidence="4">Secreted</location>
    </subcellularLocation>
</comment>
<dbReference type="SUPFAM" id="SSF49299">
    <property type="entry name" value="PKD domain"/>
    <property type="match status" value="1"/>
</dbReference>
<accession>A0ABQ3UHN3</accession>
<reference evidence="24 25" key="1">
    <citation type="journal article" date="2021" name="Int. J. Syst. Evol. Microbiol.">
        <title>Reticulibacter mediterranei gen. nov., sp. nov., within the new family Reticulibacteraceae fam. nov., and Ktedonospora formicarum gen. nov., sp. nov., Ktedonobacter robiniae sp. nov., Dictyobacter formicarum sp. nov. and Dictyobacter arantiisoli sp. nov., belonging to the class Ktedonobacteria.</title>
        <authorList>
            <person name="Yabe S."/>
            <person name="Zheng Y."/>
            <person name="Wang C.M."/>
            <person name="Sakai Y."/>
            <person name="Abe K."/>
            <person name="Yokota A."/>
            <person name="Donadio S."/>
            <person name="Cavaletti L."/>
            <person name="Monciardini P."/>
        </authorList>
    </citation>
    <scope>NUCLEOTIDE SEQUENCE [LARGE SCALE GENOMIC DNA]</scope>
    <source>
        <strain evidence="24 25">SOSP1-30</strain>
    </source>
</reference>
<dbReference type="InterPro" id="IPR039866">
    <property type="entry name" value="CPQ"/>
</dbReference>
<dbReference type="InterPro" id="IPR007484">
    <property type="entry name" value="Peptidase_M28"/>
</dbReference>
<evidence type="ECO:0000256" key="13">
    <source>
        <dbReference type="ARBA" id="ARBA00022833"/>
    </source>
</evidence>
<dbReference type="PANTHER" id="PTHR12053:SF3">
    <property type="entry name" value="CARBOXYPEPTIDASE Q"/>
    <property type="match status" value="1"/>
</dbReference>
<name>A0ABQ3UHN3_9CHLR</name>
<keyword evidence="18" id="KW-0458">Lysosome</keyword>
<feature type="domain" description="PKD" evidence="23">
    <location>
        <begin position="444"/>
        <end position="501"/>
    </location>
</feature>
<dbReference type="Pfam" id="PF18911">
    <property type="entry name" value="PKD_4"/>
    <property type="match status" value="1"/>
</dbReference>
<keyword evidence="16" id="KW-0865">Zymogen</keyword>
<keyword evidence="12" id="KW-0256">Endoplasmic reticulum</keyword>
<keyword evidence="21" id="KW-0472">Membrane</keyword>
<dbReference type="PROSITE" id="PS50093">
    <property type="entry name" value="PKD"/>
    <property type="match status" value="1"/>
</dbReference>
<dbReference type="Gene3D" id="3.40.630.10">
    <property type="entry name" value="Zn peptidases"/>
    <property type="match status" value="1"/>
</dbReference>
<keyword evidence="6" id="KW-0964">Secreted</keyword>
<evidence type="ECO:0000259" key="23">
    <source>
        <dbReference type="PROSITE" id="PS50093"/>
    </source>
</evidence>
<dbReference type="InterPro" id="IPR000601">
    <property type="entry name" value="PKD_dom"/>
</dbReference>
<dbReference type="InterPro" id="IPR035986">
    <property type="entry name" value="PKD_dom_sf"/>
</dbReference>
<evidence type="ECO:0000256" key="9">
    <source>
        <dbReference type="ARBA" id="ARBA00022723"/>
    </source>
</evidence>
<gene>
    <name evidence="24" type="ORF">KSB_06940</name>
</gene>
<feature type="transmembrane region" description="Helical" evidence="21">
    <location>
        <begin position="560"/>
        <end position="581"/>
    </location>
</feature>
<evidence type="ECO:0000256" key="1">
    <source>
        <dbReference type="ARBA" id="ARBA00004240"/>
    </source>
</evidence>
<proteinExistence type="predicted"/>
<evidence type="ECO:0000256" key="10">
    <source>
        <dbReference type="ARBA" id="ARBA00022729"/>
    </source>
</evidence>
<evidence type="ECO:0000256" key="20">
    <source>
        <dbReference type="ARBA" id="ARBA00033328"/>
    </source>
</evidence>
<evidence type="ECO:0000256" key="2">
    <source>
        <dbReference type="ARBA" id="ARBA00004371"/>
    </source>
</evidence>
<evidence type="ECO:0000256" key="21">
    <source>
        <dbReference type="SAM" id="Phobius"/>
    </source>
</evidence>
<dbReference type="EMBL" id="BNJG01000001">
    <property type="protein sequence ID" value="GHO52219.1"/>
    <property type="molecule type" value="Genomic_DNA"/>
</dbReference>
<keyword evidence="13" id="KW-0862">Zinc</keyword>
<keyword evidence="11" id="KW-0378">Hydrolase</keyword>
<dbReference type="RefSeq" id="WP_201369148.1">
    <property type="nucleotide sequence ID" value="NZ_BNJG01000001.1"/>
</dbReference>
<protein>
    <recommendedName>
        <fullName evidence="5">Carboxypeptidase Q</fullName>
    </recommendedName>
    <alternativeName>
        <fullName evidence="20">Plasma glutamate carboxypeptidase</fullName>
    </alternativeName>
</protein>
<comment type="caution">
    <text evidence="24">The sequence shown here is derived from an EMBL/GenBank/DDBJ whole genome shotgun (WGS) entry which is preliminary data.</text>
</comment>
<keyword evidence="21" id="KW-0812">Transmembrane</keyword>
<evidence type="ECO:0000256" key="22">
    <source>
        <dbReference type="SAM" id="SignalP"/>
    </source>
</evidence>